<dbReference type="Proteomes" id="UP000677054">
    <property type="component" value="Unassembled WGS sequence"/>
</dbReference>
<dbReference type="EMBL" id="CAJPEV010005326">
    <property type="protein sequence ID" value="CAG0903030.1"/>
    <property type="molecule type" value="Genomic_DNA"/>
</dbReference>
<gene>
    <name evidence="1" type="ORF">DSTB1V02_LOCUS12881</name>
</gene>
<evidence type="ECO:0000313" key="2">
    <source>
        <dbReference type="Proteomes" id="UP000677054"/>
    </source>
</evidence>
<keyword evidence="2" id="KW-1185">Reference proteome</keyword>
<dbReference type="AlphaFoldDB" id="A0A7R9AFN4"/>
<evidence type="ECO:0000313" key="1">
    <source>
        <dbReference type="EMBL" id="CAD7253131.1"/>
    </source>
</evidence>
<proteinExistence type="predicted"/>
<name>A0A7R9AFN4_9CRUS</name>
<sequence length="354" mass="37683">MADGEFVLVFSFVDADGFAGFDAFRVAADTGLVVGSYGALCRLGTGATFVQKGIHQPEDKKLRISRSTLIASYDDLLLALVEGRQMTIAAIATDCVHPLPPEVIVAEGGSTYYQYYVVPDGTGLAVEWPGLSLSEVEGQTVIAATRAVIRPDGSAGVFANAFNALTGEDEFPHPWGFQCVLGDSVKFFYASGDAIEAFETHDQVDAAFMDGKEVRLDVHGDLAELTDFASVLAAQLSGAKLLAEMDLSECVDPTGQVDLSGVTVGAYLRDLVVLGPGTPEARIFLSAFAVHSDPIGGLVYETFSATVDENGNALVYPGLWRFGENGEWGDDFRETVLECALGEGVRIFEALIPE</sequence>
<organism evidence="1">
    <name type="scientific">Darwinula stevensoni</name>
    <dbReference type="NCBI Taxonomy" id="69355"/>
    <lineage>
        <taxon>Eukaryota</taxon>
        <taxon>Metazoa</taxon>
        <taxon>Ecdysozoa</taxon>
        <taxon>Arthropoda</taxon>
        <taxon>Crustacea</taxon>
        <taxon>Oligostraca</taxon>
        <taxon>Ostracoda</taxon>
        <taxon>Podocopa</taxon>
        <taxon>Podocopida</taxon>
        <taxon>Darwinulocopina</taxon>
        <taxon>Darwinuloidea</taxon>
        <taxon>Darwinulidae</taxon>
        <taxon>Darwinula</taxon>
    </lineage>
</organism>
<dbReference type="EMBL" id="LR904843">
    <property type="protein sequence ID" value="CAD7253131.1"/>
    <property type="molecule type" value="Genomic_DNA"/>
</dbReference>
<reference evidence="1" key="1">
    <citation type="submission" date="2020-11" db="EMBL/GenBank/DDBJ databases">
        <authorList>
            <person name="Tran Van P."/>
        </authorList>
    </citation>
    <scope>NUCLEOTIDE SEQUENCE</scope>
</reference>
<protein>
    <submittedName>
        <fullName evidence="1">Uncharacterized protein</fullName>
    </submittedName>
</protein>
<accession>A0A7R9AFN4</accession>